<dbReference type="PIRSF" id="PIRSF037442">
    <property type="entry name" value="UCP037442_abhydr"/>
    <property type="match status" value="1"/>
</dbReference>
<keyword evidence="2" id="KW-0378">Hydrolase</keyword>
<dbReference type="GO" id="GO:0016787">
    <property type="term" value="F:hydrolase activity"/>
    <property type="evidence" value="ECO:0007669"/>
    <property type="project" value="UniProtKB-KW"/>
</dbReference>
<dbReference type="Pfam" id="PF12697">
    <property type="entry name" value="Abhydrolase_6"/>
    <property type="match status" value="1"/>
</dbReference>
<proteinExistence type="predicted"/>
<dbReference type="RefSeq" id="WP_099998589.1">
    <property type="nucleotide sequence ID" value="NZ_CP017940.1"/>
</dbReference>
<dbReference type="KEGG" id="pht:BLM14_06170"/>
<dbReference type="InterPro" id="IPR017208">
    <property type="entry name" value="UCP037442_abhydr"/>
</dbReference>
<dbReference type="Proteomes" id="UP000232163">
    <property type="component" value="Unassembled WGS sequence"/>
</dbReference>
<organism evidence="2 3">
    <name type="scientific">Phyllobacterium zundukense</name>
    <dbReference type="NCBI Taxonomy" id="1867719"/>
    <lineage>
        <taxon>Bacteria</taxon>
        <taxon>Pseudomonadati</taxon>
        <taxon>Pseudomonadota</taxon>
        <taxon>Alphaproteobacteria</taxon>
        <taxon>Hyphomicrobiales</taxon>
        <taxon>Phyllobacteriaceae</taxon>
        <taxon>Phyllobacterium</taxon>
    </lineage>
</organism>
<accession>A0A2N9VVL0</accession>
<dbReference type="AlphaFoldDB" id="A0A2N9VVL0"/>
<keyword evidence="3" id="KW-1185">Reference proteome</keyword>
<dbReference type="InterPro" id="IPR029058">
    <property type="entry name" value="AB_hydrolase_fold"/>
</dbReference>
<dbReference type="OrthoDB" id="9785076at2"/>
<reference evidence="2 3" key="1">
    <citation type="journal article" date="2017" name="Int J Environ Stud">
        <title>Does the Miocene-Pliocene relict legume Oxytropis triphylla form nitrogen-fixing nodules with a combination of bacterial strains?</title>
        <authorList>
            <person name="Safronova V."/>
            <person name="Belimov A."/>
            <person name="Sazanova A."/>
            <person name="Kuznetsova I."/>
            <person name="Popova J."/>
            <person name="Andronov E."/>
            <person name="Verkhozina A."/>
            <person name="Tikhonovich I."/>
        </authorList>
    </citation>
    <scope>NUCLEOTIDE SEQUENCE [LARGE SCALE GENOMIC DNA]</scope>
    <source>
        <strain evidence="2 3">Tri-38</strain>
    </source>
</reference>
<sequence>MRHIIFEASDGFPLHGTLFEGNGDGPVVLISPAAAVPGRFYRHFADRLIQLGASNVLTYDYRGVARSATPKGWKARLNMKDWGTLDFPAALDTLKRMSGAQSLVGIGHSFGGVALGLSNRSSDFQRYTTLASLSGYYRNTAEPLAVFAKMNLLGVPLTIPLGKLPKWGGLGEALPGSVFRDWARWCRNPNFLFADPKVPEAQHFQSVRIPILSVGITDDVWGTRKAVDGLLVHYNNAAIRELWLSPDQKAQAPVGHLGFFRKHHEATLWPAVIDWLLHGQVPEGATLRQETQVA</sequence>
<dbReference type="InterPro" id="IPR000073">
    <property type="entry name" value="AB_hydrolase_1"/>
</dbReference>
<comment type="caution">
    <text evidence="2">The sequence shown here is derived from an EMBL/GenBank/DDBJ whole genome shotgun (WGS) entry which is preliminary data.</text>
</comment>
<name>A0A2N9VVL0_9HYPH</name>
<evidence type="ECO:0000259" key="1">
    <source>
        <dbReference type="Pfam" id="PF12697"/>
    </source>
</evidence>
<dbReference type="Gene3D" id="3.40.50.1820">
    <property type="entry name" value="alpha/beta hydrolase"/>
    <property type="match status" value="1"/>
</dbReference>
<evidence type="ECO:0000313" key="3">
    <source>
        <dbReference type="Proteomes" id="UP000232163"/>
    </source>
</evidence>
<gene>
    <name evidence="2" type="ORF">B5P45_16550</name>
</gene>
<dbReference type="EMBL" id="MZMT01000037">
    <property type="protein sequence ID" value="PIO43528.1"/>
    <property type="molecule type" value="Genomic_DNA"/>
</dbReference>
<feature type="domain" description="AB hydrolase-1" evidence="1">
    <location>
        <begin position="36"/>
        <end position="231"/>
    </location>
</feature>
<evidence type="ECO:0000313" key="2">
    <source>
        <dbReference type="EMBL" id="PIO43528.1"/>
    </source>
</evidence>
<protein>
    <submittedName>
        <fullName evidence="2">Alpha/beta hydrolase</fullName>
    </submittedName>
</protein>
<dbReference type="SUPFAM" id="SSF53474">
    <property type="entry name" value="alpha/beta-Hydrolases"/>
    <property type="match status" value="1"/>
</dbReference>